<proteinExistence type="predicted"/>
<organism evidence="2 3">
    <name type="scientific">Phytophthora rubi</name>
    <dbReference type="NCBI Taxonomy" id="129364"/>
    <lineage>
        <taxon>Eukaryota</taxon>
        <taxon>Sar</taxon>
        <taxon>Stramenopiles</taxon>
        <taxon>Oomycota</taxon>
        <taxon>Peronosporomycetes</taxon>
        <taxon>Peronosporales</taxon>
        <taxon>Peronosporaceae</taxon>
        <taxon>Phytophthora</taxon>
    </lineage>
</organism>
<comment type="caution">
    <text evidence="2">The sequence shown here is derived from an EMBL/GenBank/DDBJ whole genome shotgun (WGS) entry which is preliminary data.</text>
</comment>
<dbReference type="Proteomes" id="UP000429607">
    <property type="component" value="Unassembled WGS sequence"/>
</dbReference>
<evidence type="ECO:0000313" key="2">
    <source>
        <dbReference type="EMBL" id="KAE8998837.1"/>
    </source>
</evidence>
<evidence type="ECO:0000313" key="3">
    <source>
        <dbReference type="Proteomes" id="UP000429607"/>
    </source>
</evidence>
<dbReference type="AlphaFoldDB" id="A0A6A3JZP1"/>
<protein>
    <submittedName>
        <fullName evidence="2">Uncharacterized protein</fullName>
    </submittedName>
</protein>
<feature type="signal peptide" evidence="1">
    <location>
        <begin position="1"/>
        <end position="31"/>
    </location>
</feature>
<gene>
    <name evidence="2" type="ORF">PR001_g19212</name>
</gene>
<reference evidence="2 3" key="1">
    <citation type="submission" date="2018-09" db="EMBL/GenBank/DDBJ databases">
        <title>Genomic investigation of the strawberry pathogen Phytophthora fragariae indicates pathogenicity is determined by transcriptional variation in three key races.</title>
        <authorList>
            <person name="Adams T.M."/>
            <person name="Armitage A.D."/>
            <person name="Sobczyk M.K."/>
            <person name="Bates H.J."/>
            <person name="Dunwell J.M."/>
            <person name="Nellist C.F."/>
            <person name="Harrison R.J."/>
        </authorList>
    </citation>
    <scope>NUCLEOTIDE SEQUENCE [LARGE SCALE GENOMIC DNA]</scope>
    <source>
        <strain evidence="2 3">SCRP249</strain>
    </source>
</reference>
<feature type="chain" id="PRO_5025365907" evidence="1">
    <location>
        <begin position="32"/>
        <end position="57"/>
    </location>
</feature>
<accession>A0A6A3JZP1</accession>
<evidence type="ECO:0000256" key="1">
    <source>
        <dbReference type="SAM" id="SignalP"/>
    </source>
</evidence>
<dbReference type="EMBL" id="QXFV01001762">
    <property type="protein sequence ID" value="KAE8998837.1"/>
    <property type="molecule type" value="Genomic_DNA"/>
</dbReference>
<keyword evidence="1" id="KW-0732">Signal</keyword>
<sequence>MWGHLHFYRRNRECYTALLLLLLHRTGNVSANLPARELGRATTGSCCTAVVADDHRF</sequence>
<name>A0A6A3JZP1_9STRA</name>